<dbReference type="GO" id="GO:0031464">
    <property type="term" value="C:Cul4A-RING E3 ubiquitin ligase complex"/>
    <property type="evidence" value="ECO:0007669"/>
    <property type="project" value="TreeGrafter"/>
</dbReference>
<keyword evidence="3" id="KW-1185">Reference proteome</keyword>
<sequence>MEAARFLQSKNRGIDQEVKYKPLPVGPSTSTRSETKESEKAKVFILENIYWKEVCVLSVVWIVVLGLQIAKNHTTTCLVLYWVLNKPLPASPSTSTRSETKESEKAEVSILENIYWKEVGVLFAVWIVVLGLQIAKNHTTTCSVLYWVLNLLQIPITVGVTSYEAVNLYKGQRVIVSKGEADTN</sequence>
<comment type="caution">
    <text evidence="2">The sequence shown here is derived from an EMBL/GenBank/DDBJ whole genome shotgun (WGS) entry which is preliminary data.</text>
</comment>
<dbReference type="PANTHER" id="PTHR14255">
    <property type="entry name" value="CEREBLON"/>
    <property type="match status" value="1"/>
</dbReference>
<evidence type="ECO:0000313" key="2">
    <source>
        <dbReference type="EMBL" id="KAG6637880.1"/>
    </source>
</evidence>
<name>A0A8T1PAS0_CARIL</name>
<dbReference type="EMBL" id="CM031819">
    <property type="protein sequence ID" value="KAG6637880.1"/>
    <property type="molecule type" value="Genomic_DNA"/>
</dbReference>
<organism evidence="2 3">
    <name type="scientific">Carya illinoinensis</name>
    <name type="common">Pecan</name>
    <dbReference type="NCBI Taxonomy" id="32201"/>
    <lineage>
        <taxon>Eukaryota</taxon>
        <taxon>Viridiplantae</taxon>
        <taxon>Streptophyta</taxon>
        <taxon>Embryophyta</taxon>
        <taxon>Tracheophyta</taxon>
        <taxon>Spermatophyta</taxon>
        <taxon>Magnoliopsida</taxon>
        <taxon>eudicotyledons</taxon>
        <taxon>Gunneridae</taxon>
        <taxon>Pentapetalae</taxon>
        <taxon>rosids</taxon>
        <taxon>fabids</taxon>
        <taxon>Fagales</taxon>
        <taxon>Juglandaceae</taxon>
        <taxon>Carya</taxon>
    </lineage>
</organism>
<gene>
    <name evidence="2" type="ORF">CIPAW_11G209200</name>
</gene>
<proteinExistence type="inferred from homology"/>
<protein>
    <submittedName>
        <fullName evidence="2">Uncharacterized protein</fullName>
    </submittedName>
</protein>
<accession>A0A8T1PAS0</accession>
<evidence type="ECO:0000256" key="1">
    <source>
        <dbReference type="ARBA" id="ARBA00009142"/>
    </source>
</evidence>
<reference evidence="2" key="1">
    <citation type="submission" date="2020-12" db="EMBL/GenBank/DDBJ databases">
        <title>WGS assembly of Carya illinoinensis cv. Pawnee.</title>
        <authorList>
            <person name="Platts A."/>
            <person name="Shu S."/>
            <person name="Wright S."/>
            <person name="Barry K."/>
            <person name="Edger P."/>
            <person name="Pires J.C."/>
            <person name="Schmutz J."/>
        </authorList>
    </citation>
    <scope>NUCLEOTIDE SEQUENCE</scope>
    <source>
        <tissue evidence="2">Leaf</tissue>
    </source>
</reference>
<dbReference type="Proteomes" id="UP000811609">
    <property type="component" value="Chromosome 11"/>
</dbReference>
<evidence type="ECO:0000313" key="3">
    <source>
        <dbReference type="Proteomes" id="UP000811609"/>
    </source>
</evidence>
<dbReference type="AlphaFoldDB" id="A0A8T1PAS0"/>
<dbReference type="GO" id="GO:0016567">
    <property type="term" value="P:protein ubiquitination"/>
    <property type="evidence" value="ECO:0007669"/>
    <property type="project" value="TreeGrafter"/>
</dbReference>
<comment type="similarity">
    <text evidence="1">Belongs to the 4-toluene sulfonate uptake permease (TSUP) (TC 2.A.102) family.</text>
</comment>
<dbReference type="PANTHER" id="PTHR14255:SF48">
    <property type="entry name" value="SULFITE EXPORTER TAUE_SAFE FAMILY PROTEIN 3-LIKE"/>
    <property type="match status" value="1"/>
</dbReference>